<keyword evidence="2" id="KW-0378">Hydrolase</keyword>
<dbReference type="Gene3D" id="1.10.530.10">
    <property type="match status" value="1"/>
</dbReference>
<protein>
    <recommendedName>
        <fullName evidence="5">Lysozyme g</fullName>
    </recommendedName>
</protein>
<dbReference type="GO" id="GO:0050830">
    <property type="term" value="P:defense response to Gram-positive bacterium"/>
    <property type="evidence" value="ECO:0007669"/>
    <property type="project" value="TreeGrafter"/>
</dbReference>
<sequence>KTDNQFYLCFALNRFRIQNVSSAMMTFIKTGRQQKNMEKYQAKMAKAGNGEDLAPAVIDCWYYLSRTGTAMKDSLGDHGNAGKQYRKTGEPWDTEEHLAQDTEVLYRMINLEKKSPSWTKEQLNGISAYNAGVNTVQTDDKMDIGKTHNYVNDVDSRPRFYKKNGY</sequence>
<keyword evidence="1" id="KW-0929">Antimicrobial</keyword>
<evidence type="ECO:0000256" key="2">
    <source>
        <dbReference type="ARBA" id="ARBA00022801"/>
    </source>
</evidence>
<reference evidence="3" key="3">
    <citation type="submission" date="2025-09" db="UniProtKB">
        <authorList>
            <consortium name="Ensembl"/>
        </authorList>
    </citation>
    <scope>IDENTIFICATION</scope>
</reference>
<accession>A0A674H7V3</accession>
<proteinExistence type="predicted"/>
<evidence type="ECO:0000313" key="3">
    <source>
        <dbReference type="Ensembl" id="ENSTGUP00000030729.1"/>
    </source>
</evidence>
<dbReference type="GO" id="GO:0003796">
    <property type="term" value="F:lysozyme activity"/>
    <property type="evidence" value="ECO:0007669"/>
    <property type="project" value="TreeGrafter"/>
</dbReference>
<keyword evidence="4" id="KW-1185">Reference proteome</keyword>
<evidence type="ECO:0000313" key="4">
    <source>
        <dbReference type="Proteomes" id="UP000007754"/>
    </source>
</evidence>
<evidence type="ECO:0000256" key="1">
    <source>
        <dbReference type="ARBA" id="ARBA00022529"/>
    </source>
</evidence>
<dbReference type="PANTHER" id="PTHR31698:SF8">
    <property type="entry name" value="LYSOZYME G-RELATED"/>
    <property type="match status" value="1"/>
</dbReference>
<reference evidence="3 4" key="1">
    <citation type="journal article" date="2010" name="Nature">
        <title>The genome of a songbird.</title>
        <authorList>
            <person name="Warren W.C."/>
            <person name="Clayton D.F."/>
            <person name="Ellegren H."/>
            <person name="Arnold A.P."/>
            <person name="Hillier L.W."/>
            <person name="Kunstner A."/>
            <person name="Searle S."/>
            <person name="White S."/>
            <person name="Vilella A.J."/>
            <person name="Fairley S."/>
            <person name="Heger A."/>
            <person name="Kong L."/>
            <person name="Ponting C.P."/>
            <person name="Jarvis E.D."/>
            <person name="Mello C.V."/>
            <person name="Minx P."/>
            <person name="Lovell P."/>
            <person name="Velho T.A."/>
            <person name="Ferris M."/>
            <person name="Balakrishnan C.N."/>
            <person name="Sinha S."/>
            <person name="Blatti C."/>
            <person name="London S.E."/>
            <person name="Li Y."/>
            <person name="Lin Y.C."/>
            <person name="George J."/>
            <person name="Sweedler J."/>
            <person name="Southey B."/>
            <person name="Gunaratne P."/>
            <person name="Watson M."/>
            <person name="Nam K."/>
            <person name="Backstrom N."/>
            <person name="Smeds L."/>
            <person name="Nabholz B."/>
            <person name="Itoh Y."/>
            <person name="Whitney O."/>
            <person name="Pfenning A.R."/>
            <person name="Howard J."/>
            <person name="Volker M."/>
            <person name="Skinner B.M."/>
            <person name="Griffin D.K."/>
            <person name="Ye L."/>
            <person name="McLaren W.M."/>
            <person name="Flicek P."/>
            <person name="Quesada V."/>
            <person name="Velasco G."/>
            <person name="Lopez-Otin C."/>
            <person name="Puente X.S."/>
            <person name="Olender T."/>
            <person name="Lancet D."/>
            <person name="Smit A.F."/>
            <person name="Hubley R."/>
            <person name="Konkel M.K."/>
            <person name="Walker J.A."/>
            <person name="Batzer M.A."/>
            <person name="Gu W."/>
            <person name="Pollock D.D."/>
            <person name="Chen L."/>
            <person name="Cheng Z."/>
            <person name="Eichler E.E."/>
            <person name="Stapley J."/>
            <person name="Slate J."/>
            <person name="Ekblom R."/>
            <person name="Birkhead T."/>
            <person name="Burke T."/>
            <person name="Burt D."/>
            <person name="Scharff C."/>
            <person name="Adam I."/>
            <person name="Richard H."/>
            <person name="Sultan M."/>
            <person name="Soldatov A."/>
            <person name="Lehrach H."/>
            <person name="Edwards S.V."/>
            <person name="Yang S.P."/>
            <person name="Li X."/>
            <person name="Graves T."/>
            <person name="Fulton L."/>
            <person name="Nelson J."/>
            <person name="Chinwalla A."/>
            <person name="Hou S."/>
            <person name="Mardis E.R."/>
            <person name="Wilson R.K."/>
        </authorList>
    </citation>
    <scope>NUCLEOTIDE SEQUENCE [LARGE SCALE GENOMIC DNA]</scope>
</reference>
<dbReference type="AlphaFoldDB" id="A0A674H7V3"/>
<evidence type="ECO:0008006" key="5">
    <source>
        <dbReference type="Google" id="ProtNLM"/>
    </source>
</evidence>
<dbReference type="Ensembl" id="ENSTGUT00000036190.1">
    <property type="protein sequence ID" value="ENSTGUP00000030729.1"/>
    <property type="gene ID" value="ENSTGUG00000019096.1"/>
</dbReference>
<dbReference type="PANTHER" id="PTHR31698">
    <property type="entry name" value="LYSOZYME G FAMILY MEMBER"/>
    <property type="match status" value="1"/>
</dbReference>
<dbReference type="Proteomes" id="UP000007754">
    <property type="component" value="Chromosome 1"/>
</dbReference>
<dbReference type="InParanoid" id="A0A674H7V3"/>
<dbReference type="GO" id="GO:0005576">
    <property type="term" value="C:extracellular region"/>
    <property type="evidence" value="ECO:0007669"/>
    <property type="project" value="TreeGrafter"/>
</dbReference>
<name>A0A674H7V3_TAEGU</name>
<dbReference type="GeneTree" id="ENSGT00390000017614"/>
<reference evidence="3" key="2">
    <citation type="submission" date="2025-08" db="UniProtKB">
        <authorList>
            <consortium name="Ensembl"/>
        </authorList>
    </citation>
    <scope>IDENTIFICATION</scope>
</reference>
<organism evidence="3 4">
    <name type="scientific">Taeniopygia guttata</name>
    <name type="common">Zebra finch</name>
    <name type="synonym">Poephila guttata</name>
    <dbReference type="NCBI Taxonomy" id="59729"/>
    <lineage>
        <taxon>Eukaryota</taxon>
        <taxon>Metazoa</taxon>
        <taxon>Chordata</taxon>
        <taxon>Craniata</taxon>
        <taxon>Vertebrata</taxon>
        <taxon>Euteleostomi</taxon>
        <taxon>Archelosauria</taxon>
        <taxon>Archosauria</taxon>
        <taxon>Dinosauria</taxon>
        <taxon>Saurischia</taxon>
        <taxon>Theropoda</taxon>
        <taxon>Coelurosauria</taxon>
        <taxon>Aves</taxon>
        <taxon>Neognathae</taxon>
        <taxon>Neoaves</taxon>
        <taxon>Telluraves</taxon>
        <taxon>Australaves</taxon>
        <taxon>Passeriformes</taxon>
        <taxon>Passeroidea</taxon>
        <taxon>Estrildidae</taxon>
        <taxon>Estrildinae</taxon>
        <taxon>Taeniopygia</taxon>
    </lineage>
</organism>